<proteinExistence type="predicted"/>
<keyword evidence="3" id="KW-1185">Reference proteome</keyword>
<organism evidence="2 3">
    <name type="scientific">Candidatus Propionivibrio aalborgensis</name>
    <dbReference type="NCBI Taxonomy" id="1860101"/>
    <lineage>
        <taxon>Bacteria</taxon>
        <taxon>Pseudomonadati</taxon>
        <taxon>Pseudomonadota</taxon>
        <taxon>Betaproteobacteria</taxon>
        <taxon>Rhodocyclales</taxon>
        <taxon>Rhodocyclaceae</taxon>
        <taxon>Propionivibrio</taxon>
    </lineage>
</organism>
<keyword evidence="1" id="KW-1133">Transmembrane helix</keyword>
<evidence type="ECO:0000313" key="3">
    <source>
        <dbReference type="Proteomes" id="UP000199600"/>
    </source>
</evidence>
<evidence type="ECO:0000313" key="2">
    <source>
        <dbReference type="EMBL" id="SBT03199.1"/>
    </source>
</evidence>
<gene>
    <name evidence="2" type="ORF">PROAA_100003</name>
</gene>
<evidence type="ECO:0000256" key="1">
    <source>
        <dbReference type="SAM" id="Phobius"/>
    </source>
</evidence>
<dbReference type="AlphaFoldDB" id="A0A1A8XDB3"/>
<accession>A0A1A8XDB3</accession>
<keyword evidence="1" id="KW-0472">Membrane</keyword>
<feature type="transmembrane region" description="Helical" evidence="1">
    <location>
        <begin position="5"/>
        <end position="22"/>
    </location>
</feature>
<sequence>MLYAVFDVAGMLMFATGAMWLARRQALFIPDFPVNMTEAIVVSVGGLLMMLWAASRILREMITRPASQSNKGQ</sequence>
<keyword evidence="1" id="KW-0812">Transmembrane</keyword>
<dbReference type="EMBL" id="FLQY01000002">
    <property type="protein sequence ID" value="SBT03199.1"/>
    <property type="molecule type" value="Genomic_DNA"/>
</dbReference>
<name>A0A1A8XDB3_9RHOO</name>
<dbReference type="RefSeq" id="WP_245664094.1">
    <property type="nucleotide sequence ID" value="NZ_FLQY01000002.1"/>
</dbReference>
<protein>
    <submittedName>
        <fullName evidence="2">Uncharacterized protein</fullName>
    </submittedName>
</protein>
<dbReference type="Proteomes" id="UP000199600">
    <property type="component" value="Unassembled WGS sequence"/>
</dbReference>
<reference evidence="2 3" key="1">
    <citation type="submission" date="2016-06" db="EMBL/GenBank/DDBJ databases">
        <authorList>
            <person name="Kjaerup R.B."/>
            <person name="Dalgaard T.S."/>
            <person name="Juul-Madsen H.R."/>
        </authorList>
    </citation>
    <scope>NUCLEOTIDE SEQUENCE [LARGE SCALE GENOMIC DNA]</scope>
    <source>
        <strain evidence="2">2</strain>
    </source>
</reference>
<feature type="transmembrane region" description="Helical" evidence="1">
    <location>
        <begin position="34"/>
        <end position="54"/>
    </location>
</feature>